<evidence type="ECO:0000256" key="1">
    <source>
        <dbReference type="ARBA" id="ARBA00009981"/>
    </source>
</evidence>
<dbReference type="InterPro" id="IPR036165">
    <property type="entry name" value="YefM-like_sf"/>
</dbReference>
<dbReference type="Proteomes" id="UP000591948">
    <property type="component" value="Unassembled WGS sequence"/>
</dbReference>
<comment type="similarity">
    <text evidence="1">Belongs to the phD/YefM antitoxin family.</text>
</comment>
<keyword evidence="3" id="KW-1185">Reference proteome</keyword>
<proteinExistence type="inferred from homology"/>
<accession>A0A6V8P7U3</accession>
<gene>
    <name evidence="2" type="ORF">HKBW3S33_01843</name>
</gene>
<protein>
    <recommendedName>
        <fullName evidence="4">Antitoxin</fullName>
    </recommendedName>
</protein>
<evidence type="ECO:0000313" key="2">
    <source>
        <dbReference type="EMBL" id="GFP28428.1"/>
    </source>
</evidence>
<dbReference type="PANTHER" id="PTHR35377">
    <property type="entry name" value="ANTITOXIN VAPB49-RELATED-RELATED"/>
    <property type="match status" value="1"/>
</dbReference>
<dbReference type="NCBIfam" id="TIGR01552">
    <property type="entry name" value="phd_fam"/>
    <property type="match status" value="1"/>
</dbReference>
<dbReference type="EMBL" id="BLRY01000217">
    <property type="protein sequence ID" value="GFP28428.1"/>
    <property type="molecule type" value="Genomic_DNA"/>
</dbReference>
<dbReference type="InterPro" id="IPR051416">
    <property type="entry name" value="phD-YefM_TA_antitoxins"/>
</dbReference>
<evidence type="ECO:0000313" key="3">
    <source>
        <dbReference type="Proteomes" id="UP000591948"/>
    </source>
</evidence>
<sequence length="108" mass="11975">MGLLLEVILMETVGVRTLKSQLSQYLQRAKEGTAIIITQRHRPIAWLGPVQSPLFKEVVALVEEGVASWGGGKPRGVPRPIRLKGAKTVSDRVSEDRQCSSMWIPALW</sequence>
<dbReference type="SUPFAM" id="SSF143120">
    <property type="entry name" value="YefM-like"/>
    <property type="match status" value="1"/>
</dbReference>
<name>A0A6V8P7U3_9ACTN</name>
<dbReference type="AlphaFoldDB" id="A0A6V8P7U3"/>
<dbReference type="Gene3D" id="3.40.1620.10">
    <property type="entry name" value="YefM-like domain"/>
    <property type="match status" value="1"/>
</dbReference>
<comment type="caution">
    <text evidence="2">The sequence shown here is derived from an EMBL/GenBank/DDBJ whole genome shotgun (WGS) entry which is preliminary data.</text>
</comment>
<organism evidence="2 3">
    <name type="scientific">Candidatus Hakubella thermalkaliphila</name>
    <dbReference type="NCBI Taxonomy" id="2754717"/>
    <lineage>
        <taxon>Bacteria</taxon>
        <taxon>Bacillati</taxon>
        <taxon>Actinomycetota</taxon>
        <taxon>Actinomycetota incertae sedis</taxon>
        <taxon>Candidatus Hakubellales</taxon>
        <taxon>Candidatus Hakubellaceae</taxon>
        <taxon>Candidatus Hakubella</taxon>
    </lineage>
</organism>
<evidence type="ECO:0008006" key="4">
    <source>
        <dbReference type="Google" id="ProtNLM"/>
    </source>
</evidence>
<reference evidence="2 3" key="1">
    <citation type="journal article" date="2020" name="Front. Microbiol.">
        <title>Single-cell genomics of novel Actinobacteria with the Wood-Ljungdahl pathway discovered in a serpentinizing system.</title>
        <authorList>
            <person name="Merino N."/>
            <person name="Kawai M."/>
            <person name="Boyd E.S."/>
            <person name="Colman D.R."/>
            <person name="McGlynn S.E."/>
            <person name="Nealson K.H."/>
            <person name="Kurokawa K."/>
            <person name="Hongoh Y."/>
        </authorList>
    </citation>
    <scope>NUCLEOTIDE SEQUENCE [LARGE SCALE GENOMIC DNA]</scope>
    <source>
        <strain evidence="2 3">S33</strain>
    </source>
</reference>